<evidence type="ECO:0008006" key="3">
    <source>
        <dbReference type="Google" id="ProtNLM"/>
    </source>
</evidence>
<sequence length="277" mass="29765">MLLADTVGRTLREAYSAAPAGVKRLGRQTTARDFRAKHRIQFSAAPTLEPVNEHGEFKAGAMAEAQESYAISTFGRIIGMTRQALVNDDLGAFADLSRRLGTASAQFEAQFLVKLLLSNPTMSDSLPLFHASHGNLAVAGTKITQDALSAARLALRKQAGLQGELISVTPKYLLVGADRETEAEKAITAVQATKIGDGNAFTFLSVVVDPRIDDGSWHIVADPAEIDGLEYAYLEGEAGPQLTSELGFTVDGMRIRVRLDFGGGFVDHRGWYRNAGA</sequence>
<organism evidence="1 2">
    <name type="scientific">Methylobacterium trifolii</name>
    <dbReference type="NCBI Taxonomy" id="1003092"/>
    <lineage>
        <taxon>Bacteria</taxon>
        <taxon>Pseudomonadati</taxon>
        <taxon>Pseudomonadota</taxon>
        <taxon>Alphaproteobacteria</taxon>
        <taxon>Hyphomicrobiales</taxon>
        <taxon>Methylobacteriaceae</taxon>
        <taxon>Methylobacterium</taxon>
    </lineage>
</organism>
<accession>A0ABQ4TUL4</accession>
<name>A0ABQ4TUL4_9HYPH</name>
<dbReference type="Pfam" id="PF25209">
    <property type="entry name" value="Phage_capsid_4"/>
    <property type="match status" value="1"/>
</dbReference>
<comment type="caution">
    <text evidence="1">The sequence shown here is derived from an EMBL/GenBank/DDBJ whole genome shotgun (WGS) entry which is preliminary data.</text>
</comment>
<dbReference type="EMBL" id="BPRB01000029">
    <property type="protein sequence ID" value="GJE58383.1"/>
    <property type="molecule type" value="Genomic_DNA"/>
</dbReference>
<proteinExistence type="predicted"/>
<keyword evidence="2" id="KW-1185">Reference proteome</keyword>
<evidence type="ECO:0000313" key="2">
    <source>
        <dbReference type="Proteomes" id="UP001055057"/>
    </source>
</evidence>
<gene>
    <name evidence="1" type="ORF">MPOCJGCO_0463</name>
</gene>
<reference evidence="1" key="1">
    <citation type="journal article" date="2021" name="Front. Microbiol.">
        <title>Comprehensive Comparative Genomics and Phenotyping of Methylobacterium Species.</title>
        <authorList>
            <person name="Alessa O."/>
            <person name="Ogura Y."/>
            <person name="Fujitani Y."/>
            <person name="Takami H."/>
            <person name="Hayashi T."/>
            <person name="Sahin N."/>
            <person name="Tani A."/>
        </authorList>
    </citation>
    <scope>NUCLEOTIDE SEQUENCE</scope>
    <source>
        <strain evidence="1">DSM 23632</strain>
    </source>
</reference>
<reference evidence="1" key="2">
    <citation type="submission" date="2021-08" db="EMBL/GenBank/DDBJ databases">
        <authorList>
            <person name="Tani A."/>
            <person name="Ola A."/>
            <person name="Ogura Y."/>
            <person name="Katsura K."/>
            <person name="Hayashi T."/>
        </authorList>
    </citation>
    <scope>NUCLEOTIDE SEQUENCE</scope>
    <source>
        <strain evidence="1">DSM 23632</strain>
    </source>
</reference>
<protein>
    <recommendedName>
        <fullName evidence="3">Bacteriophage Mu GpT domain-containing protein</fullName>
    </recommendedName>
</protein>
<dbReference type="Proteomes" id="UP001055057">
    <property type="component" value="Unassembled WGS sequence"/>
</dbReference>
<evidence type="ECO:0000313" key="1">
    <source>
        <dbReference type="EMBL" id="GJE58383.1"/>
    </source>
</evidence>